<comment type="caution">
    <text evidence="1">The sequence shown here is derived from an EMBL/GenBank/DDBJ whole genome shotgun (WGS) entry which is preliminary data.</text>
</comment>
<name>A0AAV1NN86_SCOSC</name>
<proteinExistence type="predicted"/>
<evidence type="ECO:0000313" key="1">
    <source>
        <dbReference type="EMBL" id="CAK6959942.1"/>
    </source>
</evidence>
<dbReference type="EMBL" id="CAWUFR010000042">
    <property type="protein sequence ID" value="CAK6959942.1"/>
    <property type="molecule type" value="Genomic_DNA"/>
</dbReference>
<dbReference type="AlphaFoldDB" id="A0AAV1NN86"/>
<evidence type="ECO:0000313" key="2">
    <source>
        <dbReference type="Proteomes" id="UP001314229"/>
    </source>
</evidence>
<gene>
    <name evidence="1" type="ORF">FSCOSCO3_A003782</name>
</gene>
<accession>A0AAV1NN86</accession>
<reference evidence="1 2" key="1">
    <citation type="submission" date="2024-01" db="EMBL/GenBank/DDBJ databases">
        <authorList>
            <person name="Alioto T."/>
            <person name="Alioto T."/>
            <person name="Gomez Garrido J."/>
        </authorList>
    </citation>
    <scope>NUCLEOTIDE SEQUENCE [LARGE SCALE GENOMIC DNA]</scope>
</reference>
<organism evidence="1 2">
    <name type="scientific">Scomber scombrus</name>
    <name type="common">Atlantic mackerel</name>
    <name type="synonym">Scomber vernalis</name>
    <dbReference type="NCBI Taxonomy" id="13677"/>
    <lineage>
        <taxon>Eukaryota</taxon>
        <taxon>Metazoa</taxon>
        <taxon>Chordata</taxon>
        <taxon>Craniata</taxon>
        <taxon>Vertebrata</taxon>
        <taxon>Euteleostomi</taxon>
        <taxon>Actinopterygii</taxon>
        <taxon>Neopterygii</taxon>
        <taxon>Teleostei</taxon>
        <taxon>Neoteleostei</taxon>
        <taxon>Acanthomorphata</taxon>
        <taxon>Pelagiaria</taxon>
        <taxon>Scombriformes</taxon>
        <taxon>Scombridae</taxon>
        <taxon>Scomber</taxon>
    </lineage>
</organism>
<dbReference type="Proteomes" id="UP001314229">
    <property type="component" value="Unassembled WGS sequence"/>
</dbReference>
<keyword evidence="2" id="KW-1185">Reference proteome</keyword>
<protein>
    <submittedName>
        <fullName evidence="1">Uncharacterized protein</fullName>
    </submittedName>
</protein>
<sequence length="120" mass="13483">MYRLCRRTIIITDLASLWITRNVSTRCWRPIMWTLDGGEVAHVFTRCALPWQNNRSDLCSEIARFDPASSVLCRGVKCFSWVVDAGAGGAYVWETDGVDSDPLPSMISCGGWQTCSQMEE</sequence>